<keyword evidence="4 8" id="KW-0812">Transmembrane</keyword>
<organism evidence="9 10">
    <name type="scientific">Parathielavia hyrcaniae</name>
    <dbReference type="NCBI Taxonomy" id="113614"/>
    <lineage>
        <taxon>Eukaryota</taxon>
        <taxon>Fungi</taxon>
        <taxon>Dikarya</taxon>
        <taxon>Ascomycota</taxon>
        <taxon>Pezizomycotina</taxon>
        <taxon>Sordariomycetes</taxon>
        <taxon>Sordariomycetidae</taxon>
        <taxon>Sordariales</taxon>
        <taxon>Chaetomiaceae</taxon>
        <taxon>Parathielavia</taxon>
    </lineage>
</organism>
<evidence type="ECO:0000256" key="8">
    <source>
        <dbReference type="SAM" id="Phobius"/>
    </source>
</evidence>
<dbReference type="Proteomes" id="UP001305647">
    <property type="component" value="Unassembled WGS sequence"/>
</dbReference>
<evidence type="ECO:0000256" key="4">
    <source>
        <dbReference type="ARBA" id="ARBA00022692"/>
    </source>
</evidence>
<feature type="transmembrane region" description="Helical" evidence="8">
    <location>
        <begin position="396"/>
        <end position="414"/>
    </location>
</feature>
<keyword evidence="5 8" id="KW-1133">Transmembrane helix</keyword>
<comment type="subcellular location">
    <subcellularLocation>
        <location evidence="1">Membrane</location>
        <topology evidence="1">Multi-pass membrane protein</topology>
    </subcellularLocation>
</comment>
<dbReference type="Gene3D" id="1.20.1250.20">
    <property type="entry name" value="MFS general substrate transporter like domains"/>
    <property type="match status" value="1"/>
</dbReference>
<accession>A0AAN6Q2S1</accession>
<dbReference type="GO" id="GO:0016020">
    <property type="term" value="C:membrane"/>
    <property type="evidence" value="ECO:0007669"/>
    <property type="project" value="UniProtKB-SubCell"/>
</dbReference>
<feature type="transmembrane region" description="Helical" evidence="8">
    <location>
        <begin position="188"/>
        <end position="211"/>
    </location>
</feature>
<evidence type="ECO:0000313" key="10">
    <source>
        <dbReference type="Proteomes" id="UP001305647"/>
    </source>
</evidence>
<comment type="similarity">
    <text evidence="2">Belongs to the major facilitator superfamily. Monocarboxylate porter (TC 2.A.1.13) family.</text>
</comment>
<feature type="transmembrane region" description="Helical" evidence="8">
    <location>
        <begin position="217"/>
        <end position="237"/>
    </location>
</feature>
<evidence type="ECO:0000256" key="3">
    <source>
        <dbReference type="ARBA" id="ARBA00022448"/>
    </source>
</evidence>
<sequence length="427" mass="45258">MPLANGGSKLKPEWNQTATDDSDGTNRARLPNNEPPSERTALGEAPVGQAPDGGAAGWLVVSGAWCALFCTAGWVNSIGAFQEHYQTEMFSDYGPSTIAWIPSLQAFFLHYGMGPIVGSLYDRFGQRWLVFLGSVLHVLGLMMASLGPQYYHILLAQGFCSALGVSMIFQPALNCVHGWFSTKRSTAFGIVMTGASVGGIILPVMITRLIHDLVFAWSMRISAFAILALLIIANLTVRSYDPPATRPTPPRAAYLKPFAETEFVLVAFGFLCLTYGIFVPIDFLPASALHAGMVRGLSQDLVPIFNAGSLVGRLAGGYIGDRVGCSKPSLEPACSPADAAIVAFAVLFGCFSSGYASLLSSTSIVLFMASIGGLATNPISGAILNGEDSGWDGVKVFAGVFAMLGTFMFCVAAARVRRPGWKTPNVG</sequence>
<dbReference type="InterPro" id="IPR050327">
    <property type="entry name" value="Proton-linked_MCT"/>
</dbReference>
<feature type="transmembrane region" description="Helical" evidence="8">
    <location>
        <begin position="56"/>
        <end position="78"/>
    </location>
</feature>
<feature type="region of interest" description="Disordered" evidence="7">
    <location>
        <begin position="1"/>
        <end position="47"/>
    </location>
</feature>
<evidence type="ECO:0000256" key="6">
    <source>
        <dbReference type="ARBA" id="ARBA00023136"/>
    </source>
</evidence>
<feature type="transmembrane region" description="Helical" evidence="8">
    <location>
        <begin position="98"/>
        <end position="121"/>
    </location>
</feature>
<dbReference type="GO" id="GO:0022857">
    <property type="term" value="F:transmembrane transporter activity"/>
    <property type="evidence" value="ECO:0007669"/>
    <property type="project" value="InterPro"/>
</dbReference>
<name>A0AAN6Q2S1_9PEZI</name>
<proteinExistence type="inferred from homology"/>
<comment type="caution">
    <text evidence="9">The sequence shown here is derived from an EMBL/GenBank/DDBJ whole genome shotgun (WGS) entry which is preliminary data.</text>
</comment>
<keyword evidence="10" id="KW-1185">Reference proteome</keyword>
<keyword evidence="6 8" id="KW-0472">Membrane</keyword>
<dbReference type="SUPFAM" id="SSF103473">
    <property type="entry name" value="MFS general substrate transporter"/>
    <property type="match status" value="1"/>
</dbReference>
<feature type="transmembrane region" description="Helical" evidence="8">
    <location>
        <begin position="365"/>
        <end position="384"/>
    </location>
</feature>
<dbReference type="AlphaFoldDB" id="A0AAN6Q2S1"/>
<dbReference type="EMBL" id="MU863631">
    <property type="protein sequence ID" value="KAK4102542.1"/>
    <property type="molecule type" value="Genomic_DNA"/>
</dbReference>
<evidence type="ECO:0000256" key="1">
    <source>
        <dbReference type="ARBA" id="ARBA00004141"/>
    </source>
</evidence>
<dbReference type="PANTHER" id="PTHR11360">
    <property type="entry name" value="MONOCARBOXYLATE TRANSPORTER"/>
    <property type="match status" value="1"/>
</dbReference>
<evidence type="ECO:0000256" key="2">
    <source>
        <dbReference type="ARBA" id="ARBA00006727"/>
    </source>
</evidence>
<dbReference type="PANTHER" id="PTHR11360:SF224">
    <property type="entry name" value="MAJOR FACILITATOR SUPERFAMILY (MFS) PROFILE DOMAIN-CONTAINING PROTEIN-RELATED"/>
    <property type="match status" value="1"/>
</dbReference>
<keyword evidence="3" id="KW-0813">Transport</keyword>
<evidence type="ECO:0000256" key="7">
    <source>
        <dbReference type="SAM" id="MobiDB-lite"/>
    </source>
</evidence>
<feature type="transmembrane region" description="Helical" evidence="8">
    <location>
        <begin position="258"/>
        <end position="278"/>
    </location>
</feature>
<feature type="transmembrane region" description="Helical" evidence="8">
    <location>
        <begin position="339"/>
        <end position="358"/>
    </location>
</feature>
<evidence type="ECO:0000313" key="9">
    <source>
        <dbReference type="EMBL" id="KAK4102542.1"/>
    </source>
</evidence>
<dbReference type="InterPro" id="IPR011701">
    <property type="entry name" value="MFS"/>
</dbReference>
<dbReference type="InterPro" id="IPR036259">
    <property type="entry name" value="MFS_trans_sf"/>
</dbReference>
<reference evidence="9" key="2">
    <citation type="submission" date="2023-05" db="EMBL/GenBank/DDBJ databases">
        <authorList>
            <consortium name="Lawrence Berkeley National Laboratory"/>
            <person name="Steindorff A."/>
            <person name="Hensen N."/>
            <person name="Bonometti L."/>
            <person name="Westerberg I."/>
            <person name="Brannstrom I.O."/>
            <person name="Guillou S."/>
            <person name="Cros-Aarteil S."/>
            <person name="Calhoun S."/>
            <person name="Haridas S."/>
            <person name="Kuo A."/>
            <person name="Mondo S."/>
            <person name="Pangilinan J."/>
            <person name="Riley R."/>
            <person name="Labutti K."/>
            <person name="Andreopoulos B."/>
            <person name="Lipzen A."/>
            <person name="Chen C."/>
            <person name="Yanf M."/>
            <person name="Daum C."/>
            <person name="Ng V."/>
            <person name="Clum A."/>
            <person name="Ohm R."/>
            <person name="Martin F."/>
            <person name="Silar P."/>
            <person name="Natvig D."/>
            <person name="Lalanne C."/>
            <person name="Gautier V."/>
            <person name="Ament-Velasquez S.L."/>
            <person name="Kruys A."/>
            <person name="Hutchinson M.I."/>
            <person name="Powell A.J."/>
            <person name="Barry K."/>
            <person name="Miller A.N."/>
            <person name="Grigoriev I.V."/>
            <person name="Debuchy R."/>
            <person name="Gladieux P."/>
            <person name="Thoren M.H."/>
            <person name="Johannesson H."/>
        </authorList>
    </citation>
    <scope>NUCLEOTIDE SEQUENCE</scope>
    <source>
        <strain evidence="9">CBS 757.83</strain>
    </source>
</reference>
<evidence type="ECO:0000256" key="5">
    <source>
        <dbReference type="ARBA" id="ARBA00022989"/>
    </source>
</evidence>
<reference evidence="9" key="1">
    <citation type="journal article" date="2023" name="Mol. Phylogenet. Evol.">
        <title>Genome-scale phylogeny and comparative genomics of the fungal order Sordariales.</title>
        <authorList>
            <person name="Hensen N."/>
            <person name="Bonometti L."/>
            <person name="Westerberg I."/>
            <person name="Brannstrom I.O."/>
            <person name="Guillou S."/>
            <person name="Cros-Aarteil S."/>
            <person name="Calhoun S."/>
            <person name="Haridas S."/>
            <person name="Kuo A."/>
            <person name="Mondo S."/>
            <person name="Pangilinan J."/>
            <person name="Riley R."/>
            <person name="LaButti K."/>
            <person name="Andreopoulos B."/>
            <person name="Lipzen A."/>
            <person name="Chen C."/>
            <person name="Yan M."/>
            <person name="Daum C."/>
            <person name="Ng V."/>
            <person name="Clum A."/>
            <person name="Steindorff A."/>
            <person name="Ohm R.A."/>
            <person name="Martin F."/>
            <person name="Silar P."/>
            <person name="Natvig D.O."/>
            <person name="Lalanne C."/>
            <person name="Gautier V."/>
            <person name="Ament-Velasquez S.L."/>
            <person name="Kruys A."/>
            <person name="Hutchinson M.I."/>
            <person name="Powell A.J."/>
            <person name="Barry K."/>
            <person name="Miller A.N."/>
            <person name="Grigoriev I.V."/>
            <person name="Debuchy R."/>
            <person name="Gladieux P."/>
            <person name="Hiltunen Thoren M."/>
            <person name="Johannesson H."/>
        </authorList>
    </citation>
    <scope>NUCLEOTIDE SEQUENCE</scope>
    <source>
        <strain evidence="9">CBS 757.83</strain>
    </source>
</reference>
<gene>
    <name evidence="9" type="ORF">N658DRAFT_515220</name>
</gene>
<feature type="transmembrane region" description="Helical" evidence="8">
    <location>
        <begin position="153"/>
        <end position="176"/>
    </location>
</feature>
<dbReference type="Pfam" id="PF07690">
    <property type="entry name" value="MFS_1"/>
    <property type="match status" value="1"/>
</dbReference>
<protein>
    <submittedName>
        <fullName evidence="9">MFS general substrate transporter</fullName>
    </submittedName>
</protein>
<feature type="transmembrane region" description="Helical" evidence="8">
    <location>
        <begin position="128"/>
        <end position="147"/>
    </location>
</feature>